<comment type="caution">
    <text evidence="9">The sequence shown here is derived from an EMBL/GenBank/DDBJ whole genome shotgun (WGS) entry which is preliminary data.</text>
</comment>
<keyword evidence="3 8" id="KW-0812">Transmembrane</keyword>
<evidence type="ECO:0000313" key="9">
    <source>
        <dbReference type="EMBL" id="KAK5089239.1"/>
    </source>
</evidence>
<feature type="region of interest" description="Disordered" evidence="7">
    <location>
        <begin position="633"/>
        <end position="699"/>
    </location>
</feature>
<feature type="transmembrane region" description="Helical" evidence="8">
    <location>
        <begin position="323"/>
        <end position="342"/>
    </location>
</feature>
<feature type="transmembrane region" description="Helical" evidence="8">
    <location>
        <begin position="292"/>
        <end position="311"/>
    </location>
</feature>
<keyword evidence="2" id="KW-0813">Transport</keyword>
<evidence type="ECO:0000313" key="10">
    <source>
        <dbReference type="Proteomes" id="UP001345013"/>
    </source>
</evidence>
<proteinExistence type="predicted"/>
<evidence type="ECO:0000256" key="3">
    <source>
        <dbReference type="ARBA" id="ARBA00022692"/>
    </source>
</evidence>
<dbReference type="InterPro" id="IPR003445">
    <property type="entry name" value="Cat_transpt"/>
</dbReference>
<keyword evidence="6 8" id="KW-0472">Membrane</keyword>
<sequence>MLSKPIRQYASQSREYLRAGIKPNFYRLHLCYFIATILISSAILYGANTADFHVRYIDALFLCCSAMCNAGLNTINLGSINAFQQSVLLVTMLMGDLTLATISVVVVRRHFFAKYMKEFLQHSRTGRMIAEDIESHDYRTQTSSRNNGSTIPRQRRQGTPAESQRKSLDVQNPLSYTDQHHTSGYGGFPAPWQSNRWRKTWDSIGSEKAAEHPYLSFQPTLDAKGRFRSLTYEQEAEIGGVEYRALKLMTWLLPTYALFWLFLIIVVMTPYVSYTNAGNVIRTSQPGNLNPAWWSVFASVSAYANCGLNLLNQNMIPLSNDYLILIATGTVILAGNTLYPVFLRGSIWMLAKLVPQGSEIHHSLIFLLHHPRRCYLFLFPAKTTLILLLSQIAILLTAWVLFIILDINYTPIDPLIPTGLRVFQGLYQAHGLRAAGFFVVLISDIAPALQFSYLVTMYISAFPLIMSLRTSNIYEERSIGQEDEGKSQSSLSHPERQQKAASKLGQHMRKQLAYDLWWLILCIWLISIIEREKLAPSPPAASTPPQPTSLPSPAPGYSNGLFAIMFETVSAYGTVGLSLGVPYNNYSFSGAWQSLSKLILMTVMLRGHHRVLPMAIDRAILLPGQDIMEELDKKFRSDPDGRRDWRRDEAEIREEERGSDIEDERQWGKQGNQMRSDAERRRDENESSAARRGEDESGE</sequence>
<evidence type="ECO:0000256" key="7">
    <source>
        <dbReference type="SAM" id="MobiDB-lite"/>
    </source>
</evidence>
<feature type="compositionally biased region" description="Polar residues" evidence="7">
    <location>
        <begin position="140"/>
        <end position="152"/>
    </location>
</feature>
<evidence type="ECO:0000256" key="8">
    <source>
        <dbReference type="SAM" id="Phobius"/>
    </source>
</evidence>
<feature type="compositionally biased region" description="Basic and acidic residues" evidence="7">
    <location>
        <begin position="633"/>
        <end position="667"/>
    </location>
</feature>
<comment type="subcellular location">
    <subcellularLocation>
        <location evidence="1">Membrane</location>
        <topology evidence="1">Multi-pass membrane protein</topology>
    </subcellularLocation>
</comment>
<feature type="transmembrane region" description="Helical" evidence="8">
    <location>
        <begin position="385"/>
        <end position="405"/>
    </location>
</feature>
<feature type="compositionally biased region" description="Basic and acidic residues" evidence="7">
    <location>
        <begin position="676"/>
        <end position="699"/>
    </location>
</feature>
<evidence type="ECO:0000256" key="5">
    <source>
        <dbReference type="ARBA" id="ARBA00023065"/>
    </source>
</evidence>
<feature type="transmembrane region" description="Helical" evidence="8">
    <location>
        <begin position="251"/>
        <end position="272"/>
    </location>
</feature>
<organism evidence="9 10">
    <name type="scientific">Lithohypha guttulata</name>
    <dbReference type="NCBI Taxonomy" id="1690604"/>
    <lineage>
        <taxon>Eukaryota</taxon>
        <taxon>Fungi</taxon>
        <taxon>Dikarya</taxon>
        <taxon>Ascomycota</taxon>
        <taxon>Pezizomycotina</taxon>
        <taxon>Eurotiomycetes</taxon>
        <taxon>Chaetothyriomycetidae</taxon>
        <taxon>Chaetothyriales</taxon>
        <taxon>Trichomeriaceae</taxon>
        <taxon>Lithohypha</taxon>
    </lineage>
</organism>
<evidence type="ECO:0000256" key="4">
    <source>
        <dbReference type="ARBA" id="ARBA00022989"/>
    </source>
</evidence>
<dbReference type="PANTHER" id="PTHR31064:SF30">
    <property type="entry name" value="HIGH-AFFINITY POTASSIUM TRANSPORT PROTEIN-RELATED"/>
    <property type="match status" value="1"/>
</dbReference>
<evidence type="ECO:0000256" key="6">
    <source>
        <dbReference type="ARBA" id="ARBA00023136"/>
    </source>
</evidence>
<keyword evidence="4 8" id="KW-1133">Transmembrane helix</keyword>
<feature type="transmembrane region" description="Helical" evidence="8">
    <location>
        <begin position="86"/>
        <end position="107"/>
    </location>
</feature>
<gene>
    <name evidence="9" type="ORF">LTR24_006383</name>
</gene>
<name>A0ABR0K615_9EURO</name>
<keyword evidence="10" id="KW-1185">Reference proteome</keyword>
<dbReference type="Pfam" id="PF02386">
    <property type="entry name" value="TrkH"/>
    <property type="match status" value="1"/>
</dbReference>
<keyword evidence="5" id="KW-0406">Ion transport</keyword>
<accession>A0ABR0K615</accession>
<evidence type="ECO:0000256" key="1">
    <source>
        <dbReference type="ARBA" id="ARBA00004141"/>
    </source>
</evidence>
<dbReference type="InterPro" id="IPR051143">
    <property type="entry name" value="TrkH_K-transport"/>
</dbReference>
<reference evidence="9 10" key="1">
    <citation type="submission" date="2023-08" db="EMBL/GenBank/DDBJ databases">
        <title>Black Yeasts Isolated from many extreme environments.</title>
        <authorList>
            <person name="Coleine C."/>
            <person name="Stajich J.E."/>
            <person name="Selbmann L."/>
        </authorList>
    </citation>
    <scope>NUCLEOTIDE SEQUENCE [LARGE SCALE GENOMIC DNA]</scope>
    <source>
        <strain evidence="9 10">CCFEE 5885</strain>
    </source>
</reference>
<evidence type="ECO:0000256" key="2">
    <source>
        <dbReference type="ARBA" id="ARBA00022448"/>
    </source>
</evidence>
<protein>
    <submittedName>
        <fullName evidence="9">Uncharacterized protein</fullName>
    </submittedName>
</protein>
<dbReference type="Proteomes" id="UP001345013">
    <property type="component" value="Unassembled WGS sequence"/>
</dbReference>
<dbReference type="PANTHER" id="PTHR31064">
    <property type="entry name" value="POTASSIUM TRANSPORT PROTEIN DDB_G0292412-RELATED"/>
    <property type="match status" value="1"/>
</dbReference>
<dbReference type="EMBL" id="JAVRRG010000082">
    <property type="protein sequence ID" value="KAK5089239.1"/>
    <property type="molecule type" value="Genomic_DNA"/>
</dbReference>
<feature type="transmembrane region" description="Helical" evidence="8">
    <location>
        <begin position="26"/>
        <end position="47"/>
    </location>
</feature>
<feature type="region of interest" description="Disordered" evidence="7">
    <location>
        <begin position="136"/>
        <end position="168"/>
    </location>
</feature>